<feature type="compositionally biased region" description="Basic and acidic residues" evidence="3">
    <location>
        <begin position="507"/>
        <end position="516"/>
    </location>
</feature>
<dbReference type="InterPro" id="IPR006910">
    <property type="entry name" value="Rad21_Rec8_N"/>
</dbReference>
<dbReference type="AlphaFoldDB" id="A0A381LHK8"/>
<dbReference type="Gene3D" id="1.10.10.580">
    <property type="entry name" value="Structural maintenance of chromosome 1. Chain E"/>
    <property type="match status" value="1"/>
</dbReference>
<evidence type="ECO:0000256" key="3">
    <source>
        <dbReference type="SAM" id="MobiDB-lite"/>
    </source>
</evidence>
<sequence length="647" mass="72001">MFYSETLLSKTGPLARVWLSANIERKLSKNHVLQTNVKDSVEAIVTPNQAPLALRLSGQLLLGVVRIYRRKANYLLDDCNEALLKIKMAFQTSGNNDMAEGINLPSRDALMLPDVLTEGDVLEMPPLPDAAIFLSQIDDNSNARKKRAGSKDINLQEDFVASQFLQSNTENYEDILEPMDELELGLDLGFDHDTEPQGDSSLEIARSAPDERDAGDDLLSKIDIQMPTKDSFDTAERDTSLNLEFGEDGIQIANEDSIRMSHNDEDVEMYMGDDQNIGLSTVPLIQPERISESPLSDIDDVLTANAEAEREHNNNATFDENRRVDEEIPEISLARKPAQRARRQRQLQPDPTTELSSAQIKSQQTNRDKILHTQSLLPREPRLIALMHMQKTGAFVSNIISGYRSDFWAPELRGMLSLGSIQTLKRKRNTENNNTDITEDQGSPTKLRLDLGEDEAMNISRSENDATQLPPINEIETTVIEQDSAAIGIIGEDVTAPVYDDEPENISSHEEAHPPTEELDESIALQNHTSELEPMSVATKHAVHLLRDYFGDEATEPPAHGPEMSVLFEDLLPTESVSRASATKIFFETLILGTKDAIKIEQPKTSLGASICIRPKPGLWSAWAEREINGDDKAQENEEADTASEIT</sequence>
<dbReference type="FunFam" id="1.10.10.580:FF:000004">
    <property type="entry name" value="Double-strand-break repair protein rad21"/>
    <property type="match status" value="1"/>
</dbReference>
<reference evidence="5" key="1">
    <citation type="submission" date="2018-07" db="EMBL/GenBank/DDBJ databases">
        <authorList>
            <person name="Quirk P.G."/>
            <person name="Krulwich T.A."/>
        </authorList>
    </citation>
    <scope>NUCLEOTIDE SEQUENCE</scope>
    <source>
        <strain evidence="5">96224</strain>
    </source>
</reference>
<feature type="compositionally biased region" description="Basic and acidic residues" evidence="3">
    <location>
        <begin position="627"/>
        <end position="636"/>
    </location>
</feature>
<feature type="region of interest" description="Disordered" evidence="3">
    <location>
        <begin position="627"/>
        <end position="647"/>
    </location>
</feature>
<evidence type="ECO:0000256" key="1">
    <source>
        <dbReference type="ARBA" id="ARBA00004123"/>
    </source>
</evidence>
<dbReference type="GO" id="GO:1990414">
    <property type="term" value="P:replication-born double-strand break repair via sister chromatid exchange"/>
    <property type="evidence" value="ECO:0007669"/>
    <property type="project" value="TreeGrafter"/>
</dbReference>
<dbReference type="Pfam" id="PF04825">
    <property type="entry name" value="Rad21_Rec8_N"/>
    <property type="match status" value="1"/>
</dbReference>
<dbReference type="InterPro" id="IPR039781">
    <property type="entry name" value="Rad21/Rec8-like"/>
</dbReference>
<dbReference type="EMBL" id="UIGY01000231">
    <property type="protein sequence ID" value="SUZ13384.1"/>
    <property type="molecule type" value="Genomic_DNA"/>
</dbReference>
<gene>
    <name evidence="5" type="ORF">BGT96224V2_LOCUS6459</name>
</gene>
<dbReference type="GO" id="GO:0003682">
    <property type="term" value="F:chromatin binding"/>
    <property type="evidence" value="ECO:0007669"/>
    <property type="project" value="TreeGrafter"/>
</dbReference>
<accession>A0A381LHK8</accession>
<evidence type="ECO:0000313" key="5">
    <source>
        <dbReference type="EMBL" id="SUZ13384.1"/>
    </source>
</evidence>
<evidence type="ECO:0000256" key="2">
    <source>
        <dbReference type="ARBA" id="ARBA00023242"/>
    </source>
</evidence>
<feature type="compositionally biased region" description="Polar residues" evidence="3">
    <location>
        <begin position="350"/>
        <end position="365"/>
    </location>
</feature>
<dbReference type="InterPro" id="IPR036390">
    <property type="entry name" value="WH_DNA-bd_sf"/>
</dbReference>
<proteinExistence type="predicted"/>
<name>A0A381LHK8_BLUGR</name>
<dbReference type="InterPro" id="IPR023093">
    <property type="entry name" value="ScpA-like_C"/>
</dbReference>
<keyword evidence="2" id="KW-0539">Nucleus</keyword>
<dbReference type="PANTHER" id="PTHR12585">
    <property type="entry name" value="SCC1 / RAD21 FAMILY MEMBER"/>
    <property type="match status" value="1"/>
</dbReference>
<dbReference type="GO" id="GO:0005634">
    <property type="term" value="C:nucleus"/>
    <property type="evidence" value="ECO:0007669"/>
    <property type="project" value="UniProtKB-SubCell"/>
</dbReference>
<protein>
    <submittedName>
        <fullName evidence="5">Bgt-1568</fullName>
    </submittedName>
</protein>
<dbReference type="PANTHER" id="PTHR12585:SF69">
    <property type="entry name" value="FI11703P"/>
    <property type="match status" value="1"/>
</dbReference>
<dbReference type="GO" id="GO:0030892">
    <property type="term" value="C:mitotic cohesin complex"/>
    <property type="evidence" value="ECO:0007669"/>
    <property type="project" value="TreeGrafter"/>
</dbReference>
<dbReference type="SUPFAM" id="SSF46785">
    <property type="entry name" value="Winged helix' DNA-binding domain"/>
    <property type="match status" value="1"/>
</dbReference>
<dbReference type="GO" id="GO:0007064">
    <property type="term" value="P:mitotic sister chromatid cohesion"/>
    <property type="evidence" value="ECO:0007669"/>
    <property type="project" value="TreeGrafter"/>
</dbReference>
<evidence type="ECO:0000259" key="4">
    <source>
        <dbReference type="Pfam" id="PF04825"/>
    </source>
</evidence>
<feature type="compositionally biased region" description="Acidic residues" evidence="3">
    <location>
        <begin position="637"/>
        <end position="647"/>
    </location>
</feature>
<comment type="subcellular location">
    <subcellularLocation>
        <location evidence="1">Nucleus</location>
    </subcellularLocation>
</comment>
<feature type="region of interest" description="Disordered" evidence="3">
    <location>
        <begin position="499"/>
        <end position="518"/>
    </location>
</feature>
<organism evidence="5">
    <name type="scientific">Blumeria graminis f. sp. tritici 96224</name>
    <dbReference type="NCBI Taxonomy" id="1268274"/>
    <lineage>
        <taxon>Eukaryota</taxon>
        <taxon>Fungi</taxon>
        <taxon>Dikarya</taxon>
        <taxon>Ascomycota</taxon>
        <taxon>Pezizomycotina</taxon>
        <taxon>Leotiomycetes</taxon>
        <taxon>Erysiphales</taxon>
        <taxon>Erysiphaceae</taxon>
        <taxon>Blumeria</taxon>
    </lineage>
</organism>
<feature type="domain" description="Rad21/Rec8-like protein N-terminal" evidence="4">
    <location>
        <begin position="1"/>
        <end position="99"/>
    </location>
</feature>
<feature type="region of interest" description="Disordered" evidence="3">
    <location>
        <begin position="334"/>
        <end position="367"/>
    </location>
</feature>
<dbReference type="OrthoDB" id="10071381at2759"/>